<dbReference type="GO" id="GO:0005886">
    <property type="term" value="C:plasma membrane"/>
    <property type="evidence" value="ECO:0007669"/>
    <property type="project" value="UniProtKB-SubCell"/>
</dbReference>
<accession>A0A3N2R0T6</accession>
<comment type="subcellular location">
    <subcellularLocation>
        <location evidence="1">Cell membrane</location>
        <topology evidence="1">Multi-pass membrane protein</topology>
    </subcellularLocation>
</comment>
<sequence>MEETLGFVDIFWSIFWLFLMVAWIWVVISVLADVFRSRDISGVPKALWVLFIILIPWLGVLAYIILRGDRMQENQMAVAKEAHDAQREYVRGLVGASPATELEKLAALKQAGTITEDEFQTLKRRVLAD</sequence>
<dbReference type="Pfam" id="PF09851">
    <property type="entry name" value="SHOCT"/>
    <property type="match status" value="1"/>
</dbReference>
<dbReference type="InterPro" id="IPR027379">
    <property type="entry name" value="CLS_N"/>
</dbReference>
<evidence type="ECO:0000259" key="8">
    <source>
        <dbReference type="Pfam" id="PF13396"/>
    </source>
</evidence>
<feature type="domain" description="Cardiolipin synthase N-terminal" evidence="8">
    <location>
        <begin position="21"/>
        <end position="67"/>
    </location>
</feature>
<evidence type="ECO:0000313" key="10">
    <source>
        <dbReference type="Proteomes" id="UP000268016"/>
    </source>
</evidence>
<dbReference type="AlphaFoldDB" id="A0A3N2R0T6"/>
<feature type="domain" description="SHOCT" evidence="7">
    <location>
        <begin position="100"/>
        <end position="127"/>
    </location>
</feature>
<evidence type="ECO:0000256" key="6">
    <source>
        <dbReference type="SAM" id="Phobius"/>
    </source>
</evidence>
<feature type="transmembrane region" description="Helical" evidence="6">
    <location>
        <begin position="47"/>
        <end position="66"/>
    </location>
</feature>
<dbReference type="Proteomes" id="UP000268016">
    <property type="component" value="Unassembled WGS sequence"/>
</dbReference>
<evidence type="ECO:0000259" key="7">
    <source>
        <dbReference type="Pfam" id="PF09851"/>
    </source>
</evidence>
<evidence type="ECO:0008006" key="11">
    <source>
        <dbReference type="Google" id="ProtNLM"/>
    </source>
</evidence>
<proteinExistence type="predicted"/>
<keyword evidence="10" id="KW-1185">Reference proteome</keyword>
<gene>
    <name evidence="9" type="ORF">EAT49_11230</name>
</gene>
<dbReference type="Pfam" id="PF13396">
    <property type="entry name" value="PLDc_N"/>
    <property type="match status" value="1"/>
</dbReference>
<keyword evidence="5 6" id="KW-0472">Membrane</keyword>
<feature type="transmembrane region" description="Helical" evidence="6">
    <location>
        <begin position="12"/>
        <end position="35"/>
    </location>
</feature>
<keyword evidence="4 6" id="KW-1133">Transmembrane helix</keyword>
<dbReference type="OrthoDB" id="7596142at2"/>
<evidence type="ECO:0000256" key="2">
    <source>
        <dbReference type="ARBA" id="ARBA00022475"/>
    </source>
</evidence>
<keyword evidence="3 6" id="KW-0812">Transmembrane</keyword>
<protein>
    <recommendedName>
        <fullName evidence="11">SHOCT domain-containing protein</fullName>
    </recommendedName>
</protein>
<organism evidence="9 10">
    <name type="scientific">Histidinibacterium lentulum</name>
    <dbReference type="NCBI Taxonomy" id="2480588"/>
    <lineage>
        <taxon>Bacteria</taxon>
        <taxon>Pseudomonadati</taxon>
        <taxon>Pseudomonadota</taxon>
        <taxon>Alphaproteobacteria</taxon>
        <taxon>Rhodobacterales</taxon>
        <taxon>Paracoccaceae</taxon>
        <taxon>Histidinibacterium</taxon>
    </lineage>
</organism>
<keyword evidence="2" id="KW-1003">Cell membrane</keyword>
<reference evidence="9 10" key="1">
    <citation type="submission" date="2018-10" db="EMBL/GenBank/DDBJ databases">
        <title>Histidinibacterium lentulum gen. nov., sp. nov., a marine bacterium from the culture broth of Picochlorum sp. 122.</title>
        <authorList>
            <person name="Wang G."/>
        </authorList>
    </citation>
    <scope>NUCLEOTIDE SEQUENCE [LARGE SCALE GENOMIC DNA]</scope>
    <source>
        <strain evidence="9 10">B17</strain>
    </source>
</reference>
<evidence type="ECO:0000313" key="9">
    <source>
        <dbReference type="EMBL" id="ROU01091.1"/>
    </source>
</evidence>
<dbReference type="InterPro" id="IPR018649">
    <property type="entry name" value="SHOCT"/>
</dbReference>
<evidence type="ECO:0000256" key="3">
    <source>
        <dbReference type="ARBA" id="ARBA00022692"/>
    </source>
</evidence>
<dbReference type="RefSeq" id="WP_123642419.1">
    <property type="nucleotide sequence ID" value="NZ_ML119085.1"/>
</dbReference>
<evidence type="ECO:0000256" key="1">
    <source>
        <dbReference type="ARBA" id="ARBA00004651"/>
    </source>
</evidence>
<dbReference type="EMBL" id="RDRB01000005">
    <property type="protein sequence ID" value="ROU01091.1"/>
    <property type="molecule type" value="Genomic_DNA"/>
</dbReference>
<comment type="caution">
    <text evidence="9">The sequence shown here is derived from an EMBL/GenBank/DDBJ whole genome shotgun (WGS) entry which is preliminary data.</text>
</comment>
<evidence type="ECO:0000256" key="4">
    <source>
        <dbReference type="ARBA" id="ARBA00022989"/>
    </source>
</evidence>
<name>A0A3N2R0T6_9RHOB</name>
<evidence type="ECO:0000256" key="5">
    <source>
        <dbReference type="ARBA" id="ARBA00023136"/>
    </source>
</evidence>